<proteinExistence type="predicted"/>
<accession>A0A9D2CXY8</accession>
<keyword evidence="1" id="KW-0460">Magnesium</keyword>
<gene>
    <name evidence="2" type="ORF">H9819_10145</name>
</gene>
<comment type="caution">
    <text evidence="2">The sequence shown here is derived from an EMBL/GenBank/DDBJ whole genome shotgun (WGS) entry which is preliminary data.</text>
</comment>
<evidence type="ECO:0000313" key="3">
    <source>
        <dbReference type="Proteomes" id="UP000824023"/>
    </source>
</evidence>
<dbReference type="Gene3D" id="1.10.4080.10">
    <property type="entry name" value="ADP-ribosylation/Crystallin J1"/>
    <property type="match status" value="1"/>
</dbReference>
<dbReference type="EMBL" id="DXCK01000132">
    <property type="protein sequence ID" value="HIZ02588.1"/>
    <property type="molecule type" value="Genomic_DNA"/>
</dbReference>
<dbReference type="InterPro" id="IPR050792">
    <property type="entry name" value="ADP-ribosylglycohydrolase"/>
</dbReference>
<name>A0A9D2CXY8_9BACE</name>
<organism evidence="2 3">
    <name type="scientific">Candidatus Bacteroides merdipullorum</name>
    <dbReference type="NCBI Taxonomy" id="2838474"/>
    <lineage>
        <taxon>Bacteria</taxon>
        <taxon>Pseudomonadati</taxon>
        <taxon>Bacteroidota</taxon>
        <taxon>Bacteroidia</taxon>
        <taxon>Bacteroidales</taxon>
        <taxon>Bacteroidaceae</taxon>
        <taxon>Bacteroides</taxon>
    </lineage>
</organism>
<feature type="binding site" evidence="1">
    <location>
        <position position="70"/>
    </location>
    <ligand>
        <name>Mg(2+)</name>
        <dbReference type="ChEBI" id="CHEBI:18420"/>
        <label>1</label>
    </ligand>
</feature>
<feature type="binding site" evidence="1">
    <location>
        <position position="268"/>
    </location>
    <ligand>
        <name>Mg(2+)</name>
        <dbReference type="ChEBI" id="CHEBI:18420"/>
        <label>1</label>
    </ligand>
</feature>
<dbReference type="SUPFAM" id="SSF101478">
    <property type="entry name" value="ADP-ribosylglycohydrolase"/>
    <property type="match status" value="1"/>
</dbReference>
<feature type="binding site" evidence="1">
    <location>
        <position position="69"/>
    </location>
    <ligand>
        <name>Mg(2+)</name>
        <dbReference type="ChEBI" id="CHEBI:18420"/>
        <label>1</label>
    </ligand>
</feature>
<feature type="binding site" evidence="1">
    <location>
        <position position="270"/>
    </location>
    <ligand>
        <name>Mg(2+)</name>
        <dbReference type="ChEBI" id="CHEBI:18420"/>
        <label>1</label>
    </ligand>
</feature>
<protein>
    <submittedName>
        <fullName evidence="2">ADP-ribosylglycohydrolase family protein</fullName>
    </submittedName>
</protein>
<dbReference type="Pfam" id="PF03747">
    <property type="entry name" value="ADP_ribosyl_GH"/>
    <property type="match status" value="1"/>
</dbReference>
<dbReference type="Proteomes" id="UP000824023">
    <property type="component" value="Unassembled WGS sequence"/>
</dbReference>
<comment type="cofactor">
    <cofactor evidence="1">
        <name>Mg(2+)</name>
        <dbReference type="ChEBI" id="CHEBI:18420"/>
    </cofactor>
    <text evidence="1">Binds 2 magnesium ions per subunit.</text>
</comment>
<dbReference type="GO" id="GO:0046872">
    <property type="term" value="F:metal ion binding"/>
    <property type="evidence" value="ECO:0007669"/>
    <property type="project" value="UniProtKB-KW"/>
</dbReference>
<dbReference type="InterPro" id="IPR005502">
    <property type="entry name" value="Ribosyl_crysJ1"/>
</dbReference>
<evidence type="ECO:0000313" key="2">
    <source>
        <dbReference type="EMBL" id="HIZ02588.1"/>
    </source>
</evidence>
<sequence length="317" mass="35697">MQVWEVDHIVKNRLEGVIFGQAIGDALGVGTEFMSRTEVFQNYPGALSLYCQIIQDMHRCRWKPGEWTDDTEMMLCIANAMIEDREIRLETIARNFKSWFKGNPRGIGRHTYNVLSIADYEQDPIRAARMIWELSGRKSAANGALMRTSVVGLWKENVEAYAESICRLTHADPRCVRACVIVSELIHRLVWQGEELGFDEMLSLGRKYDERIEPYLLLAKEGTMENLRLDEGESMGYTLKALSAAVWCLYHVNSFRDGLMAVVNAGGDADTNAAVACSVLGAKYGFEAIPRCFVMGLLHGDVLRKVSADLYQILSAR</sequence>
<dbReference type="PANTHER" id="PTHR16222">
    <property type="entry name" value="ADP-RIBOSYLGLYCOHYDROLASE"/>
    <property type="match status" value="1"/>
</dbReference>
<dbReference type="PANTHER" id="PTHR16222:SF28">
    <property type="entry name" value="ADP-RIBOSYLGLYCOHYDROLASE"/>
    <property type="match status" value="1"/>
</dbReference>
<reference evidence="2" key="2">
    <citation type="submission" date="2021-04" db="EMBL/GenBank/DDBJ databases">
        <authorList>
            <person name="Gilroy R."/>
        </authorList>
    </citation>
    <scope>NUCLEOTIDE SEQUENCE</scope>
    <source>
        <strain evidence="2">ChiHjej12B11-24981</strain>
    </source>
</reference>
<reference evidence="2" key="1">
    <citation type="journal article" date="2021" name="PeerJ">
        <title>Extensive microbial diversity within the chicken gut microbiome revealed by metagenomics and culture.</title>
        <authorList>
            <person name="Gilroy R."/>
            <person name="Ravi A."/>
            <person name="Getino M."/>
            <person name="Pursley I."/>
            <person name="Horton D.L."/>
            <person name="Alikhan N.F."/>
            <person name="Baker D."/>
            <person name="Gharbi K."/>
            <person name="Hall N."/>
            <person name="Watson M."/>
            <person name="Adriaenssens E.M."/>
            <person name="Foster-Nyarko E."/>
            <person name="Jarju S."/>
            <person name="Secka A."/>
            <person name="Antonio M."/>
            <person name="Oren A."/>
            <person name="Chaudhuri R.R."/>
            <person name="La Ragione R."/>
            <person name="Hildebrand F."/>
            <person name="Pallen M.J."/>
        </authorList>
    </citation>
    <scope>NUCLEOTIDE SEQUENCE</scope>
    <source>
        <strain evidence="2">ChiHjej12B11-24981</strain>
    </source>
</reference>
<dbReference type="AlphaFoldDB" id="A0A9D2CXY8"/>
<keyword evidence="1" id="KW-0479">Metal-binding</keyword>
<feature type="binding site" evidence="1">
    <location>
        <position position="271"/>
    </location>
    <ligand>
        <name>Mg(2+)</name>
        <dbReference type="ChEBI" id="CHEBI:18420"/>
        <label>1</label>
    </ligand>
</feature>
<dbReference type="InterPro" id="IPR036705">
    <property type="entry name" value="Ribosyl_crysJ1_sf"/>
</dbReference>
<evidence type="ECO:0000256" key="1">
    <source>
        <dbReference type="PIRSR" id="PIRSR605502-1"/>
    </source>
</evidence>
<feature type="binding site" evidence="1">
    <location>
        <position position="68"/>
    </location>
    <ligand>
        <name>Mg(2+)</name>
        <dbReference type="ChEBI" id="CHEBI:18420"/>
        <label>1</label>
    </ligand>
</feature>